<name>A0ABR4IK12_9EURO</name>
<keyword evidence="9" id="KW-1185">Reference proteome</keyword>
<protein>
    <recommendedName>
        <fullName evidence="10">DnaJ domain-containing protein</fullName>
    </recommendedName>
</protein>
<dbReference type="InterPro" id="IPR018253">
    <property type="entry name" value="DnaJ_domain_CS"/>
</dbReference>
<evidence type="ECO:0000259" key="7">
    <source>
        <dbReference type="PROSITE" id="PS50157"/>
    </source>
</evidence>
<feature type="compositionally biased region" description="Polar residues" evidence="5">
    <location>
        <begin position="407"/>
        <end position="428"/>
    </location>
</feature>
<feature type="region of interest" description="Disordered" evidence="5">
    <location>
        <begin position="407"/>
        <end position="528"/>
    </location>
</feature>
<dbReference type="InterPro" id="IPR051964">
    <property type="entry name" value="Chaperone_stress_response"/>
</dbReference>
<dbReference type="InterPro" id="IPR036869">
    <property type="entry name" value="J_dom_sf"/>
</dbReference>
<dbReference type="CDD" id="cd06257">
    <property type="entry name" value="DnaJ"/>
    <property type="match status" value="1"/>
</dbReference>
<proteinExistence type="predicted"/>
<dbReference type="SUPFAM" id="SSF57667">
    <property type="entry name" value="beta-beta-alpha zinc fingers"/>
    <property type="match status" value="1"/>
</dbReference>
<dbReference type="SMART" id="SM00355">
    <property type="entry name" value="ZnF_C2H2"/>
    <property type="match status" value="2"/>
</dbReference>
<dbReference type="Pfam" id="PF12874">
    <property type="entry name" value="zf-met"/>
    <property type="match status" value="1"/>
</dbReference>
<feature type="region of interest" description="Disordered" evidence="5">
    <location>
        <begin position="371"/>
        <end position="390"/>
    </location>
</feature>
<dbReference type="Pfam" id="PF00226">
    <property type="entry name" value="DnaJ"/>
    <property type="match status" value="1"/>
</dbReference>
<sequence length="554" mass="62887">MGQSHSSPQPGTGESGDKGAEKKDYYELLEVKQNASPEEIKKAYRRKALELHPDRNYGNVEAATNLFAEIQAAYEVLSDPQERSWYDSHRDAFLGGERAAETTDFSYNARMTTSADILKLFSKFSPRMEFTDSPSGFYGGLRDTFAQIAQEEEMACRWENADILEYPSFGSRDDDFQVVRQFYAVWGSFSTNKSFSWKDTYRYSEAPDRRVRRLMEKENKRLREAAIREFNDAVRSLVNFVKKRDPRYKAYKDSQTQDRESLRQSAAAQATRSRAANRAKLGSHVVQDWARSEEPHYDDVDNNDDDVLENSEEGEVEHFECIVCRKTFKSQNQFQAHERSKKHIKAVKQLRWEMRLQDEELDLQDEPICGANHTQLSEDSPQDDSPVVASTSIQPELTLGLQSQDDESNANIVNNNGLPNHGPSTTGRGNDFRPDDTQASRLEEESTGPEDDQDYAPREVLHQRLDRRNSPSSQGEEAADAIVDELSRGLSASKVTTESPSTAKVKVGKAKQKRAKKAQLAEMNSESTACSICNASFPSRNKLFSHIKQTHGRR</sequence>
<dbReference type="Proteomes" id="UP001610446">
    <property type="component" value="Unassembled WGS sequence"/>
</dbReference>
<feature type="compositionally biased region" description="Basic and acidic residues" evidence="5">
    <location>
        <begin position="455"/>
        <end position="469"/>
    </location>
</feature>
<evidence type="ECO:0000313" key="8">
    <source>
        <dbReference type="EMBL" id="KAL2828121.1"/>
    </source>
</evidence>
<dbReference type="Gene3D" id="1.10.287.110">
    <property type="entry name" value="DnaJ domain"/>
    <property type="match status" value="1"/>
</dbReference>
<dbReference type="PROSITE" id="PS00028">
    <property type="entry name" value="ZINC_FINGER_C2H2_1"/>
    <property type="match status" value="2"/>
</dbReference>
<evidence type="ECO:0000256" key="2">
    <source>
        <dbReference type="ARBA" id="ARBA00022771"/>
    </source>
</evidence>
<dbReference type="InterPro" id="IPR013087">
    <property type="entry name" value="Znf_C2H2_type"/>
</dbReference>
<feature type="compositionally biased region" description="Basic and acidic residues" evidence="5">
    <location>
        <begin position="430"/>
        <end position="444"/>
    </location>
</feature>
<dbReference type="SUPFAM" id="SSF46565">
    <property type="entry name" value="Chaperone J-domain"/>
    <property type="match status" value="1"/>
</dbReference>
<evidence type="ECO:0000256" key="3">
    <source>
        <dbReference type="ARBA" id="ARBA00022833"/>
    </source>
</evidence>
<feature type="compositionally biased region" description="Low complexity" evidence="5">
    <location>
        <begin position="263"/>
        <end position="279"/>
    </location>
</feature>
<feature type="region of interest" description="Disordered" evidence="5">
    <location>
        <begin position="1"/>
        <end position="25"/>
    </location>
</feature>
<feature type="compositionally biased region" description="Basic and acidic residues" evidence="5">
    <location>
        <begin position="15"/>
        <end position="25"/>
    </location>
</feature>
<dbReference type="InterPro" id="IPR003604">
    <property type="entry name" value="Matrin/U1-like-C_Znf_C2H2"/>
</dbReference>
<reference evidence="8 9" key="1">
    <citation type="submission" date="2024-07" db="EMBL/GenBank/DDBJ databases">
        <title>Section-level genome sequencing and comparative genomics of Aspergillus sections Usti and Cavernicolus.</title>
        <authorList>
            <consortium name="Lawrence Berkeley National Laboratory"/>
            <person name="Nybo J.L."/>
            <person name="Vesth T.C."/>
            <person name="Theobald S."/>
            <person name="Frisvad J.C."/>
            <person name="Larsen T.O."/>
            <person name="Kjaerboelling I."/>
            <person name="Rothschild-Mancinelli K."/>
            <person name="Lyhne E.K."/>
            <person name="Kogle M.E."/>
            <person name="Barry K."/>
            <person name="Clum A."/>
            <person name="Na H."/>
            <person name="Ledsgaard L."/>
            <person name="Lin J."/>
            <person name="Lipzen A."/>
            <person name="Kuo A."/>
            <person name="Riley R."/>
            <person name="Mondo S."/>
            <person name="Labutti K."/>
            <person name="Haridas S."/>
            <person name="Pangalinan J."/>
            <person name="Salamov A.A."/>
            <person name="Simmons B.A."/>
            <person name="Magnuson J.K."/>
            <person name="Chen J."/>
            <person name="Drula E."/>
            <person name="Henrissat B."/>
            <person name="Wiebenga A."/>
            <person name="Lubbers R.J."/>
            <person name="Gomes A.C."/>
            <person name="Makela M.R."/>
            <person name="Stajich J."/>
            <person name="Grigoriev I.V."/>
            <person name="Mortensen U.H."/>
            <person name="De Vries R.P."/>
            <person name="Baker S.E."/>
            <person name="Andersen M.R."/>
        </authorList>
    </citation>
    <scope>NUCLEOTIDE SEQUENCE [LARGE SCALE GENOMIC DNA]</scope>
    <source>
        <strain evidence="8 9">CBS 123904</strain>
    </source>
</reference>
<keyword evidence="1" id="KW-0479">Metal-binding</keyword>
<dbReference type="PROSITE" id="PS00636">
    <property type="entry name" value="DNAJ_1"/>
    <property type="match status" value="1"/>
</dbReference>
<evidence type="ECO:0000313" key="9">
    <source>
        <dbReference type="Proteomes" id="UP001610446"/>
    </source>
</evidence>
<dbReference type="Pfam" id="PF12171">
    <property type="entry name" value="zf-C2H2_jaz"/>
    <property type="match status" value="1"/>
</dbReference>
<gene>
    <name evidence="8" type="ORF">BJY01DRAFT_133625</name>
</gene>
<feature type="domain" description="C2H2-type" evidence="7">
    <location>
        <begin position="528"/>
        <end position="554"/>
    </location>
</feature>
<evidence type="ECO:0008006" key="10">
    <source>
        <dbReference type="Google" id="ProtNLM"/>
    </source>
</evidence>
<dbReference type="PANTHER" id="PTHR44029">
    <property type="entry name" value="DNAJ HOMOLOG SUBFAMILY C MEMBER 21"/>
    <property type="match status" value="1"/>
</dbReference>
<accession>A0ABR4IK12</accession>
<dbReference type="PRINTS" id="PR00625">
    <property type="entry name" value="JDOMAIN"/>
</dbReference>
<feature type="compositionally biased region" description="Polar residues" evidence="5">
    <location>
        <begin position="1"/>
        <end position="12"/>
    </location>
</feature>
<feature type="domain" description="C2H2-type" evidence="7">
    <location>
        <begin position="319"/>
        <end position="343"/>
    </location>
</feature>
<evidence type="ECO:0000256" key="4">
    <source>
        <dbReference type="PROSITE-ProRule" id="PRU00042"/>
    </source>
</evidence>
<evidence type="ECO:0000259" key="6">
    <source>
        <dbReference type="PROSITE" id="PS50076"/>
    </source>
</evidence>
<dbReference type="SMART" id="SM00271">
    <property type="entry name" value="DnaJ"/>
    <property type="match status" value="1"/>
</dbReference>
<dbReference type="EMBL" id="JBFXLU010000374">
    <property type="protein sequence ID" value="KAL2828121.1"/>
    <property type="molecule type" value="Genomic_DNA"/>
</dbReference>
<dbReference type="SMART" id="SM00451">
    <property type="entry name" value="ZnF_U1"/>
    <property type="match status" value="1"/>
</dbReference>
<feature type="domain" description="J" evidence="6">
    <location>
        <begin position="24"/>
        <end position="90"/>
    </location>
</feature>
<keyword evidence="3" id="KW-0862">Zinc</keyword>
<dbReference type="InterPro" id="IPR001623">
    <property type="entry name" value="DnaJ_domain"/>
</dbReference>
<dbReference type="PANTHER" id="PTHR44029:SF1">
    <property type="entry name" value="DNAJ HOMOLOG SUBFAMILY C MEMBER 21"/>
    <property type="match status" value="1"/>
</dbReference>
<evidence type="ECO:0000256" key="5">
    <source>
        <dbReference type="SAM" id="MobiDB-lite"/>
    </source>
</evidence>
<organism evidence="8 9">
    <name type="scientific">Aspergillus pseudoustus</name>
    <dbReference type="NCBI Taxonomy" id="1810923"/>
    <lineage>
        <taxon>Eukaryota</taxon>
        <taxon>Fungi</taxon>
        <taxon>Dikarya</taxon>
        <taxon>Ascomycota</taxon>
        <taxon>Pezizomycotina</taxon>
        <taxon>Eurotiomycetes</taxon>
        <taxon>Eurotiomycetidae</taxon>
        <taxon>Eurotiales</taxon>
        <taxon>Aspergillaceae</taxon>
        <taxon>Aspergillus</taxon>
        <taxon>Aspergillus subgen. Nidulantes</taxon>
    </lineage>
</organism>
<dbReference type="InterPro" id="IPR036236">
    <property type="entry name" value="Znf_C2H2_sf"/>
</dbReference>
<dbReference type="PROSITE" id="PS50157">
    <property type="entry name" value="ZINC_FINGER_C2H2_2"/>
    <property type="match status" value="2"/>
</dbReference>
<feature type="compositionally biased region" description="Polar residues" evidence="5">
    <location>
        <begin position="493"/>
        <end position="502"/>
    </location>
</feature>
<evidence type="ECO:0000256" key="1">
    <source>
        <dbReference type="ARBA" id="ARBA00022723"/>
    </source>
</evidence>
<dbReference type="InterPro" id="IPR054076">
    <property type="entry name" value="ZUO1-like_ZHD"/>
</dbReference>
<feature type="compositionally biased region" description="Basic and acidic residues" evidence="5">
    <location>
        <begin position="249"/>
        <end position="262"/>
    </location>
</feature>
<dbReference type="Pfam" id="PF21884">
    <property type="entry name" value="ZUO1-like_ZHD"/>
    <property type="match status" value="1"/>
</dbReference>
<feature type="compositionally biased region" description="Basic residues" evidence="5">
    <location>
        <begin position="506"/>
        <end position="517"/>
    </location>
</feature>
<dbReference type="PROSITE" id="PS50076">
    <property type="entry name" value="DNAJ_2"/>
    <property type="match status" value="1"/>
</dbReference>
<comment type="caution">
    <text evidence="8">The sequence shown here is derived from an EMBL/GenBank/DDBJ whole genome shotgun (WGS) entry which is preliminary data.</text>
</comment>
<feature type="compositionally biased region" description="Acidic residues" evidence="5">
    <location>
        <begin position="445"/>
        <end position="454"/>
    </location>
</feature>
<dbReference type="Gene3D" id="3.30.160.60">
    <property type="entry name" value="Classic Zinc Finger"/>
    <property type="match status" value="1"/>
</dbReference>
<feature type="region of interest" description="Disordered" evidence="5">
    <location>
        <begin position="249"/>
        <end position="281"/>
    </location>
</feature>
<keyword evidence="2 4" id="KW-0863">Zinc-finger</keyword>
<dbReference type="InterPro" id="IPR022755">
    <property type="entry name" value="Znf_C2H2_jaz"/>
</dbReference>